<dbReference type="AlphaFoldDB" id="W4ULY6"/>
<name>W4ULY6_9BACE</name>
<organism evidence="1 2">
    <name type="scientific">Bacteroides reticulotermitis JCM 10512</name>
    <dbReference type="NCBI Taxonomy" id="1445607"/>
    <lineage>
        <taxon>Bacteria</taxon>
        <taxon>Pseudomonadati</taxon>
        <taxon>Bacteroidota</taxon>
        <taxon>Bacteroidia</taxon>
        <taxon>Bacteroidales</taxon>
        <taxon>Bacteroidaceae</taxon>
        <taxon>Bacteroides</taxon>
    </lineage>
</organism>
<evidence type="ECO:0000313" key="2">
    <source>
        <dbReference type="Proteomes" id="UP000019131"/>
    </source>
</evidence>
<protein>
    <recommendedName>
        <fullName evidence="3">Amidoligase enzyme</fullName>
    </recommendedName>
</protein>
<gene>
    <name evidence="1" type="ORF">JCM10512_7</name>
</gene>
<evidence type="ECO:0008006" key="3">
    <source>
        <dbReference type="Google" id="ProtNLM"/>
    </source>
</evidence>
<proteinExistence type="predicted"/>
<reference evidence="1 2" key="1">
    <citation type="journal article" date="2014" name="Genome Announc.">
        <title>Draft Genome Sequence of Bacteroides reticulotermitis Strain JCM 10512T, Isolated from the Gut of a Termite.</title>
        <authorList>
            <person name="Yuki M."/>
            <person name="Oshima K."/>
            <person name="Suda W."/>
            <person name="Sakamoto M."/>
            <person name="Iida T."/>
            <person name="Hattori M."/>
            <person name="Ohkuma M."/>
        </authorList>
    </citation>
    <scope>NUCLEOTIDE SEQUENCE [LARGE SCALE GENOMIC DNA]</scope>
    <source>
        <strain evidence="1 2">JCM 10512</strain>
    </source>
</reference>
<dbReference type="InterPro" id="IPR022025">
    <property type="entry name" value="Amidoligase_2"/>
</dbReference>
<evidence type="ECO:0000313" key="1">
    <source>
        <dbReference type="EMBL" id="GAE81847.1"/>
    </source>
</evidence>
<dbReference type="STRING" id="1445607.JCM10512_7"/>
<sequence length="244" mass="28457">MDYTFTHKFGIEIEAYNCNMERLARELREAGIHVAVEGYNHTTRDHWKLVTDSSLQGNNTFELVSPILVGENGLKELETVCWVLDICNAKVNDSCGFHVHMDAAGFNLDTWKNLTLTYKHLEHLIDAFMPRTRRNNTYCKTLSGVSDERIKSVRTIDGLREVFNNDRYHKVNFEAYSRHRTVEFRQHSGTTNFTKMENWIRFLNGLITFAKRSSLPSRMTLEELPFLDGKQKLFFKLRTKKLAV</sequence>
<dbReference type="PANTHER" id="PTHR36847:SF1">
    <property type="entry name" value="AMIDOLIGASE ENZYME"/>
    <property type="match status" value="1"/>
</dbReference>
<dbReference type="EMBL" id="BAIV01000001">
    <property type="protein sequence ID" value="GAE81847.1"/>
    <property type="molecule type" value="Genomic_DNA"/>
</dbReference>
<dbReference type="PANTHER" id="PTHR36847">
    <property type="entry name" value="AMIDOLIGASE ENZYME"/>
    <property type="match status" value="1"/>
</dbReference>
<accession>W4ULY6</accession>
<keyword evidence="2" id="KW-1185">Reference proteome</keyword>
<dbReference type="Proteomes" id="UP000019131">
    <property type="component" value="Unassembled WGS sequence"/>
</dbReference>
<comment type="caution">
    <text evidence="1">The sequence shown here is derived from an EMBL/GenBank/DDBJ whole genome shotgun (WGS) entry which is preliminary data.</text>
</comment>
<dbReference type="Pfam" id="PF12224">
    <property type="entry name" value="Amidoligase_2"/>
    <property type="match status" value="1"/>
</dbReference>